<accession>A0A0R1ER57</accession>
<dbReference type="PATRIC" id="fig|1423816.3.peg.818"/>
<evidence type="ECO:0000313" key="3">
    <source>
        <dbReference type="Proteomes" id="UP000051984"/>
    </source>
</evidence>
<feature type="region of interest" description="Disordered" evidence="1">
    <location>
        <begin position="125"/>
        <end position="156"/>
    </location>
</feature>
<feature type="compositionally biased region" description="Polar residues" evidence="1">
    <location>
        <begin position="125"/>
        <end position="134"/>
    </location>
</feature>
<reference evidence="2 3" key="1">
    <citation type="journal article" date="2015" name="Genome Announc.">
        <title>Expanding the biotechnology potential of lactobacilli through comparative genomics of 213 strains and associated genera.</title>
        <authorList>
            <person name="Sun Z."/>
            <person name="Harris H.M."/>
            <person name="McCann A."/>
            <person name="Guo C."/>
            <person name="Argimon S."/>
            <person name="Zhang W."/>
            <person name="Yang X."/>
            <person name="Jeffery I.B."/>
            <person name="Cooney J.C."/>
            <person name="Kagawa T.F."/>
            <person name="Liu W."/>
            <person name="Song Y."/>
            <person name="Salvetti E."/>
            <person name="Wrobel A."/>
            <person name="Rasinkangas P."/>
            <person name="Parkhill J."/>
            <person name="Rea M.C."/>
            <person name="O'Sullivan O."/>
            <person name="Ritari J."/>
            <person name="Douillard F.P."/>
            <person name="Paul Ross R."/>
            <person name="Yang R."/>
            <person name="Briner A.E."/>
            <person name="Felis G.E."/>
            <person name="de Vos W.M."/>
            <person name="Barrangou R."/>
            <person name="Klaenhammer T.R."/>
            <person name="Caufield P.W."/>
            <person name="Cui Y."/>
            <person name="Zhang H."/>
            <person name="O'Toole P.W."/>
        </authorList>
    </citation>
    <scope>NUCLEOTIDE SEQUENCE [LARGE SCALE GENOMIC DNA]</scope>
    <source>
        <strain evidence="2 3">DSM 20178</strain>
    </source>
</reference>
<comment type="caution">
    <text evidence="2">The sequence shown here is derived from an EMBL/GenBank/DDBJ whole genome shotgun (WGS) entry which is preliminary data.</text>
</comment>
<sequence length="265" mass="31192">MADGGWIKVYRKIRQSFVWTDANQLKLWLLILMKANHAPSKFLFNGQEVSVTSGELVTGAHALASEMNDGVRRDNQVSWRQVWRWVKKFESSGMLTIKSNTKYSIISISKWCDYQDNDNQVSIKRQSTVNQVSTNKKEEKEKKEKKEDSHHSRKREYADDSLEMIEAVYLWSKIKGNNPEHRKPNLQSWADDIRKMHELDHRPFDKIHKMIDWCQFDSFWQTNILSASKLRSKYDTMAAQANRKFSSGRRVEHTETKENWGYGVD</sequence>
<organism evidence="2 3">
    <name type="scientific">Lacticaseibacillus zeae DSM 20178 = KCTC 3804</name>
    <dbReference type="NCBI Taxonomy" id="1423816"/>
    <lineage>
        <taxon>Bacteria</taxon>
        <taxon>Bacillati</taxon>
        <taxon>Bacillota</taxon>
        <taxon>Bacilli</taxon>
        <taxon>Lactobacillales</taxon>
        <taxon>Lactobacillaceae</taxon>
        <taxon>Lacticaseibacillus</taxon>
    </lineage>
</organism>
<proteinExistence type="predicted"/>
<dbReference type="Proteomes" id="UP000051984">
    <property type="component" value="Unassembled WGS sequence"/>
</dbReference>
<dbReference type="EMBL" id="AZCT01000013">
    <property type="protein sequence ID" value="KRK11816.1"/>
    <property type="molecule type" value="Genomic_DNA"/>
</dbReference>
<dbReference type="RefSeq" id="WP_010489696.1">
    <property type="nucleotide sequence ID" value="NZ_AZCT01000013.1"/>
</dbReference>
<gene>
    <name evidence="2" type="ORF">FD51_GL000799</name>
</gene>
<feature type="compositionally biased region" description="Basic and acidic residues" evidence="1">
    <location>
        <begin position="135"/>
        <end position="156"/>
    </location>
</feature>
<name>A0A0R1ER57_LACZE</name>
<evidence type="ECO:0000256" key="1">
    <source>
        <dbReference type="SAM" id="MobiDB-lite"/>
    </source>
</evidence>
<dbReference type="AlphaFoldDB" id="A0A0R1ER57"/>
<protein>
    <submittedName>
        <fullName evidence="2">Phage protein</fullName>
    </submittedName>
</protein>
<evidence type="ECO:0000313" key="2">
    <source>
        <dbReference type="EMBL" id="KRK11816.1"/>
    </source>
</evidence>